<reference evidence="6 7" key="1">
    <citation type="submission" date="2024-02" db="EMBL/GenBank/DDBJ databases">
        <title>Discinaceae phylogenomics.</title>
        <authorList>
            <person name="Dirks A.C."/>
            <person name="James T.Y."/>
        </authorList>
    </citation>
    <scope>NUCLEOTIDE SEQUENCE [LARGE SCALE GENOMIC DNA]</scope>
    <source>
        <strain evidence="6 7">ACD0624</strain>
    </source>
</reference>
<dbReference type="Gene3D" id="3.30.310.180">
    <property type="match status" value="1"/>
</dbReference>
<comment type="subcellular location">
    <subcellularLocation>
        <location evidence="1 4">Nucleus</location>
    </subcellularLocation>
</comment>
<organism evidence="6 7">
    <name type="scientific">Discina gigas</name>
    <dbReference type="NCBI Taxonomy" id="1032678"/>
    <lineage>
        <taxon>Eukaryota</taxon>
        <taxon>Fungi</taxon>
        <taxon>Dikarya</taxon>
        <taxon>Ascomycota</taxon>
        <taxon>Pezizomycotina</taxon>
        <taxon>Pezizomycetes</taxon>
        <taxon>Pezizales</taxon>
        <taxon>Discinaceae</taxon>
        <taxon>Discina</taxon>
    </lineage>
</organism>
<keyword evidence="4" id="KW-0010">Activator</keyword>
<accession>A0ABR3GTF2</accession>
<comment type="caution">
    <text evidence="6">The sequence shown here is derived from an EMBL/GenBank/DDBJ whole genome shotgun (WGS) entry which is preliminary data.</text>
</comment>
<keyword evidence="3 4" id="KW-0539">Nucleus</keyword>
<dbReference type="Pfam" id="PF08612">
    <property type="entry name" value="Med20"/>
    <property type="match status" value="1"/>
</dbReference>
<proteinExistence type="inferred from homology"/>
<feature type="region of interest" description="Disordered" evidence="5">
    <location>
        <begin position="45"/>
        <end position="70"/>
    </location>
</feature>
<keyword evidence="7" id="KW-1185">Reference proteome</keyword>
<dbReference type="PANTHER" id="PTHR12465">
    <property type="entry name" value="UBIQUITIN SPECIFIC PROTEASE HOMOLOG 49"/>
    <property type="match status" value="1"/>
</dbReference>
<evidence type="ECO:0000256" key="2">
    <source>
        <dbReference type="ARBA" id="ARBA00010743"/>
    </source>
</evidence>
<evidence type="ECO:0000256" key="4">
    <source>
        <dbReference type="RuleBase" id="RU364152"/>
    </source>
</evidence>
<keyword evidence="4" id="KW-0805">Transcription regulation</keyword>
<evidence type="ECO:0000256" key="3">
    <source>
        <dbReference type="ARBA" id="ARBA00023242"/>
    </source>
</evidence>
<name>A0ABR3GTF2_9PEZI</name>
<evidence type="ECO:0000256" key="5">
    <source>
        <dbReference type="SAM" id="MobiDB-lite"/>
    </source>
</evidence>
<gene>
    <name evidence="4" type="primary">MED20</name>
    <name evidence="6" type="ORF">Q9L58_001654</name>
</gene>
<comment type="subunit">
    <text evidence="4">Component of the Mediator complex.</text>
</comment>
<comment type="similarity">
    <text evidence="2 4">Belongs to the Mediator complex subunit 20 family.</text>
</comment>
<evidence type="ECO:0000313" key="6">
    <source>
        <dbReference type="EMBL" id="KAL0639195.1"/>
    </source>
</evidence>
<dbReference type="EMBL" id="JBBBZM010000013">
    <property type="protein sequence ID" value="KAL0639195.1"/>
    <property type="molecule type" value="Genomic_DNA"/>
</dbReference>
<evidence type="ECO:0000256" key="1">
    <source>
        <dbReference type="ARBA" id="ARBA00004123"/>
    </source>
</evidence>
<dbReference type="InterPro" id="IPR013921">
    <property type="entry name" value="Mediator_Med20"/>
</dbReference>
<dbReference type="Proteomes" id="UP001447188">
    <property type="component" value="Unassembled WGS sequence"/>
</dbReference>
<evidence type="ECO:0000313" key="7">
    <source>
        <dbReference type="Proteomes" id="UP001447188"/>
    </source>
</evidence>
<protein>
    <recommendedName>
        <fullName evidence="4">Mediator of RNA polymerase II transcription subunit 20</fullName>
    </recommendedName>
    <alternativeName>
        <fullName evidence="4">Mediator complex subunit 20</fullName>
    </alternativeName>
</protein>
<feature type="compositionally biased region" description="Low complexity" evidence="5">
    <location>
        <begin position="56"/>
        <end position="70"/>
    </location>
</feature>
<keyword evidence="4" id="KW-0804">Transcription</keyword>
<comment type="function">
    <text evidence="4">Component of the Mediator complex, a coactivator involved in the regulated transcription of nearly all RNA polymerase II-dependent genes. Mediator functions as a bridge to convey information from gene-specific regulatory proteins to the basal RNA polymerase II transcription machinery. Mediator is recruited to promoters by direct interactions with regulatory proteins and serves as a scaffold for the assembly of a functional preinitiation complex with RNA polymerase II and the general transcription factors.</text>
</comment>
<dbReference type="PANTHER" id="PTHR12465:SF0">
    <property type="entry name" value="MEDIATOR OF RNA POLYMERASE II TRANSCRIPTION SUBUNIT 20"/>
    <property type="match status" value="1"/>
</dbReference>
<sequence>MPVTGLYFIQETTTPPAISILTDRLSKRHQPIPLGRWTFEHRLLRENPPPLPTTPSSPTSPQQSPQQPAPLQQHKFMQWLDLSYHPYMLFILADKQIVTSEREFELIVRSKMASMWTVRQTLRAVGYGYEVDDFRVRIADLTQGDQVKGVVVEIEYTPCSYIEQGEGIIRDFMAGLQPPDGRFTFAPNEGYESGREWTLLDTGRQYCEILRFR</sequence>